<dbReference type="FunFam" id="1.10.10.10:FF:000328">
    <property type="entry name" value="Lactamase beta 2"/>
    <property type="match status" value="1"/>
</dbReference>
<reference evidence="7 8" key="1">
    <citation type="journal article" date="2020" name="Phytopathology">
        <title>A high-quality genome resource of Botrytis fragariae, a new and rapidly spreading fungal pathogen causing strawberry gray mold in the U.S.A.</title>
        <authorList>
            <person name="Wu Y."/>
            <person name="Saski C.A."/>
            <person name="Schnabel G."/>
            <person name="Xiao S."/>
            <person name="Hu M."/>
        </authorList>
    </citation>
    <scope>NUCLEOTIDE SEQUENCE [LARGE SCALE GENOMIC DNA]</scope>
    <source>
        <strain evidence="7 8">BVB16</strain>
    </source>
</reference>
<accession>A0A8H6AZH5</accession>
<evidence type="ECO:0000256" key="2">
    <source>
        <dbReference type="ARBA" id="ARBA00006759"/>
    </source>
</evidence>
<dbReference type="PANTHER" id="PTHR23131:SF0">
    <property type="entry name" value="ENDORIBONUCLEASE LACTB2"/>
    <property type="match status" value="1"/>
</dbReference>
<evidence type="ECO:0000256" key="4">
    <source>
        <dbReference type="ARBA" id="ARBA00022801"/>
    </source>
</evidence>
<keyword evidence="5" id="KW-0862">Zinc</keyword>
<keyword evidence="4" id="KW-0378">Hydrolase</keyword>
<dbReference type="Pfam" id="PF17778">
    <property type="entry name" value="WHD_BLACT"/>
    <property type="match status" value="1"/>
</dbReference>
<evidence type="ECO:0000313" key="7">
    <source>
        <dbReference type="EMBL" id="KAF5876463.1"/>
    </source>
</evidence>
<dbReference type="InterPro" id="IPR001279">
    <property type="entry name" value="Metallo-B-lactamas"/>
</dbReference>
<evidence type="ECO:0000256" key="1">
    <source>
        <dbReference type="ARBA" id="ARBA00001947"/>
    </source>
</evidence>
<dbReference type="FunFam" id="3.60.15.10:FF:000041">
    <property type="entry name" value="Metallo-beta-lactamase domain protein"/>
    <property type="match status" value="1"/>
</dbReference>
<comment type="caution">
    <text evidence="7">The sequence shown here is derived from an EMBL/GenBank/DDBJ whole genome shotgun (WGS) entry which is preliminary data.</text>
</comment>
<dbReference type="PANTHER" id="PTHR23131">
    <property type="entry name" value="ENDORIBONUCLEASE LACTB2"/>
    <property type="match status" value="1"/>
</dbReference>
<organism evidence="7 8">
    <name type="scientific">Botrytis fragariae</name>
    <dbReference type="NCBI Taxonomy" id="1964551"/>
    <lineage>
        <taxon>Eukaryota</taxon>
        <taxon>Fungi</taxon>
        <taxon>Dikarya</taxon>
        <taxon>Ascomycota</taxon>
        <taxon>Pezizomycotina</taxon>
        <taxon>Leotiomycetes</taxon>
        <taxon>Helotiales</taxon>
        <taxon>Sclerotiniaceae</taxon>
        <taxon>Botrytis</taxon>
    </lineage>
</organism>
<evidence type="ECO:0000313" key="8">
    <source>
        <dbReference type="Proteomes" id="UP000531561"/>
    </source>
</evidence>
<dbReference type="Gene3D" id="3.60.15.10">
    <property type="entry name" value="Ribonuclease Z/Hydroxyacylglutathione hydrolase-like"/>
    <property type="match status" value="1"/>
</dbReference>
<keyword evidence="8" id="KW-1185">Reference proteome</keyword>
<protein>
    <submittedName>
        <fullName evidence="7">Putative metallo-beta-lactamase superfamily protein</fullName>
    </submittedName>
</protein>
<dbReference type="SMART" id="SM00849">
    <property type="entry name" value="Lactamase_B"/>
    <property type="match status" value="1"/>
</dbReference>
<comment type="similarity">
    <text evidence="2">Belongs to the metallo-beta-lactamase superfamily. Glyoxalase II family.</text>
</comment>
<dbReference type="InterPro" id="IPR036866">
    <property type="entry name" value="RibonucZ/Hydroxyglut_hydro"/>
</dbReference>
<dbReference type="InterPro" id="IPR036388">
    <property type="entry name" value="WH-like_DNA-bd_sf"/>
</dbReference>
<evidence type="ECO:0000259" key="6">
    <source>
        <dbReference type="SMART" id="SM00849"/>
    </source>
</evidence>
<gene>
    <name evidence="7" type="ORF">Bfra_002868</name>
</gene>
<dbReference type="GO" id="GO:0044550">
    <property type="term" value="P:secondary metabolite biosynthetic process"/>
    <property type="evidence" value="ECO:0007669"/>
    <property type="project" value="TreeGrafter"/>
</dbReference>
<comment type="cofactor">
    <cofactor evidence="1">
        <name>Zn(2+)</name>
        <dbReference type="ChEBI" id="CHEBI:29105"/>
    </cofactor>
</comment>
<dbReference type="Gene3D" id="1.10.10.10">
    <property type="entry name" value="Winged helix-like DNA-binding domain superfamily/Winged helix DNA-binding domain"/>
    <property type="match status" value="1"/>
</dbReference>
<dbReference type="GO" id="GO:0046872">
    <property type="term" value="F:metal ion binding"/>
    <property type="evidence" value="ECO:0007669"/>
    <property type="project" value="UniProtKB-KW"/>
</dbReference>
<sequence length="346" mass="38201">MPSTINEPRLIGIASFPESSTPTSKNEPLSTFMISLKNTIKKMATQLVSLPEVERLSPTVIRILGGNPGKVRSLNERAGLEFDCSDEVLGTNTYLVGKGRNRLLIDTGDGKESWIQNLKETLEKEQATVTSCILTHWHPDHVGGVGHLLEYSPKTVIHKNSPDKGQTDIKDGQIFATEGATLRAVHSPGHTHDHMALVLEEENVMFTGDNVLGHGTAVFEDLVTYLNSLERMRGLFSGKAYPGHGAVLEDGPSRIGEYIRHRKERESQVIQVLKSAKNKPGVTVAIDEETDEWTSMEIVKIIYKDVPGNLHIPANGGIVQILNKLHSDDRVAKEQDRWKLKARAAL</sequence>
<dbReference type="OrthoDB" id="17458at2759"/>
<dbReference type="GO" id="GO:0016787">
    <property type="term" value="F:hydrolase activity"/>
    <property type="evidence" value="ECO:0007669"/>
    <property type="project" value="UniProtKB-KW"/>
</dbReference>
<dbReference type="EMBL" id="JABFCT010000004">
    <property type="protein sequence ID" value="KAF5876463.1"/>
    <property type="molecule type" value="Genomic_DNA"/>
</dbReference>
<dbReference type="InterPro" id="IPR041516">
    <property type="entry name" value="LACTB2_WH"/>
</dbReference>
<feature type="domain" description="Metallo-beta-lactamase" evidence="6">
    <location>
        <begin position="90"/>
        <end position="244"/>
    </location>
</feature>
<proteinExistence type="inferred from homology"/>
<dbReference type="CDD" id="cd07722">
    <property type="entry name" value="LACTB2-like_MBL-fold"/>
    <property type="match status" value="1"/>
</dbReference>
<name>A0A8H6AZH5_9HELO</name>
<dbReference type="Pfam" id="PF00753">
    <property type="entry name" value="Lactamase_B"/>
    <property type="match status" value="2"/>
</dbReference>
<dbReference type="InterPro" id="IPR047921">
    <property type="entry name" value="LACTB2-like_MBL-fold"/>
</dbReference>
<dbReference type="AlphaFoldDB" id="A0A8H6AZH5"/>
<evidence type="ECO:0000256" key="5">
    <source>
        <dbReference type="ARBA" id="ARBA00022833"/>
    </source>
</evidence>
<dbReference type="SUPFAM" id="SSF56281">
    <property type="entry name" value="Metallo-hydrolase/oxidoreductase"/>
    <property type="match status" value="1"/>
</dbReference>
<keyword evidence="3" id="KW-0479">Metal-binding</keyword>
<evidence type="ECO:0000256" key="3">
    <source>
        <dbReference type="ARBA" id="ARBA00022723"/>
    </source>
</evidence>
<dbReference type="RefSeq" id="XP_037195409.1">
    <property type="nucleotide sequence ID" value="XM_037333281.1"/>
</dbReference>
<dbReference type="GeneID" id="59256973"/>
<dbReference type="Proteomes" id="UP000531561">
    <property type="component" value="Unassembled WGS sequence"/>
</dbReference>
<dbReference type="InterPro" id="IPR050662">
    <property type="entry name" value="Sec-metab_biosynth-thioest"/>
</dbReference>